<keyword evidence="1" id="KW-1133">Transmembrane helix</keyword>
<evidence type="ECO:0000313" key="3">
    <source>
        <dbReference type="Proteomes" id="UP000242942"/>
    </source>
</evidence>
<organism evidence="2 3">
    <name type="scientific">Plasmodium ovale</name>
    <name type="common">malaria parasite P. ovale</name>
    <dbReference type="NCBI Taxonomy" id="36330"/>
    <lineage>
        <taxon>Eukaryota</taxon>
        <taxon>Sar</taxon>
        <taxon>Alveolata</taxon>
        <taxon>Apicomplexa</taxon>
        <taxon>Aconoidasida</taxon>
        <taxon>Haemosporida</taxon>
        <taxon>Plasmodiidae</taxon>
        <taxon>Plasmodium</taxon>
        <taxon>Plasmodium (Plasmodium)</taxon>
    </lineage>
</organism>
<proteinExistence type="predicted"/>
<reference evidence="2 3" key="1">
    <citation type="submission" date="2016-06" db="EMBL/GenBank/DDBJ databases">
        <authorList>
            <consortium name="Pathogen Informatics"/>
        </authorList>
    </citation>
    <scope>NUCLEOTIDE SEQUENCE [LARGE SCALE GENOMIC DNA]</scope>
    <source>
        <strain evidence="2">PocGH01</strain>
    </source>
</reference>
<dbReference type="Proteomes" id="UP000242942">
    <property type="component" value="Unassembled WGS sequence"/>
</dbReference>
<keyword evidence="3" id="KW-1185">Reference proteome</keyword>
<feature type="transmembrane region" description="Helical" evidence="1">
    <location>
        <begin position="263"/>
        <end position="282"/>
    </location>
</feature>
<dbReference type="OrthoDB" id="10321707at2759"/>
<protein>
    <submittedName>
        <fullName evidence="2">PIR protein</fullName>
    </submittedName>
</protein>
<sequence>MHCIHDFYNYTLMGEPSYKFNNELDSIINNCWFCHVCDKAEHSFVNEYGLKILCYYFARNLQTIHYDYTSDIQLKNKVCNDLLYWLQNNLKILLEKRNSDYSSVLNKFQKIWRSIIESNTFISQDKFCGSSFNEILSYDECAKTKNVSNYCENYEFIKQELNKKTETCGGFYQYLTKNSDIYKIIPSECTANGKNYCLKYSNCNTYDPKKLLSNDKCKLIEENLQLRTKKQKEEENSTLCTPGFECVSIDFIKTSINISDNRFISLIVLSVWAILLSLYFLYKLTPFRSLLNNVLYKKNIIKKNLNNEEYDDVLESDLEDSSINFNNREYLITYNHE</sequence>
<keyword evidence="1" id="KW-0472">Membrane</keyword>
<evidence type="ECO:0000256" key="1">
    <source>
        <dbReference type="SAM" id="Phobius"/>
    </source>
</evidence>
<dbReference type="VEuPathDB" id="PlasmoDB:POWCR01_000007500"/>
<dbReference type="Pfam" id="PF05795">
    <property type="entry name" value="Plasmodium_Vir"/>
    <property type="match status" value="2"/>
</dbReference>
<dbReference type="InterPro" id="IPR008780">
    <property type="entry name" value="Plasmodium_Vir"/>
</dbReference>
<keyword evidence="1" id="KW-0812">Transmembrane</keyword>
<gene>
    <name evidence="2" type="primary">PocGH01_00212500</name>
    <name evidence="2" type="ORF">POCGH01_00212500</name>
</gene>
<dbReference type="AlphaFoldDB" id="A0A1D3JFR7"/>
<evidence type="ECO:0000313" key="2">
    <source>
        <dbReference type="EMBL" id="SBT84625.1"/>
    </source>
</evidence>
<accession>A0A1D3JFR7</accession>
<dbReference type="EMBL" id="FLRI01000551">
    <property type="protein sequence ID" value="SBT84625.1"/>
    <property type="molecule type" value="Genomic_DNA"/>
</dbReference>
<name>A0A1D3JFR7_PLAOA</name>
<dbReference type="VEuPathDB" id="PlasmoDB:PocGH01_00212500"/>